<keyword evidence="2" id="KW-0723">Serine/threonine-protein kinase</keyword>
<dbReference type="AlphaFoldDB" id="A0A7L3QTP4"/>
<comment type="caution">
    <text evidence="10">The sequence shown here is derived from an EMBL/GenBank/DDBJ whole genome shotgun (WGS) entry which is preliminary data.</text>
</comment>
<protein>
    <submittedName>
        <fullName evidence="10">PAK3 kinase</fullName>
    </submittedName>
</protein>
<feature type="non-terminal residue" evidence="10">
    <location>
        <position position="131"/>
    </location>
</feature>
<feature type="domain" description="Protein kinase" evidence="9">
    <location>
        <begin position="1"/>
        <end position="131"/>
    </location>
</feature>
<dbReference type="Gene3D" id="1.10.510.10">
    <property type="entry name" value="Transferase(Phosphotransferase) domain 1"/>
    <property type="match status" value="1"/>
</dbReference>
<evidence type="ECO:0000256" key="6">
    <source>
        <dbReference type="ARBA" id="ARBA00022840"/>
    </source>
</evidence>
<evidence type="ECO:0000256" key="1">
    <source>
        <dbReference type="ARBA" id="ARBA00008874"/>
    </source>
</evidence>
<evidence type="ECO:0000256" key="3">
    <source>
        <dbReference type="ARBA" id="ARBA00022679"/>
    </source>
</evidence>
<dbReference type="PROSITE" id="PS50011">
    <property type="entry name" value="PROTEIN_KINASE_DOM"/>
    <property type="match status" value="1"/>
</dbReference>
<evidence type="ECO:0000256" key="5">
    <source>
        <dbReference type="ARBA" id="ARBA00022777"/>
    </source>
</evidence>
<comment type="catalytic activity">
    <reaction evidence="7">
        <text>L-threonyl-[protein] + ATP = O-phospho-L-threonyl-[protein] + ADP + H(+)</text>
        <dbReference type="Rhea" id="RHEA:46608"/>
        <dbReference type="Rhea" id="RHEA-COMP:11060"/>
        <dbReference type="Rhea" id="RHEA-COMP:11605"/>
        <dbReference type="ChEBI" id="CHEBI:15378"/>
        <dbReference type="ChEBI" id="CHEBI:30013"/>
        <dbReference type="ChEBI" id="CHEBI:30616"/>
        <dbReference type="ChEBI" id="CHEBI:61977"/>
        <dbReference type="ChEBI" id="CHEBI:456216"/>
        <dbReference type="EC" id="2.7.11.1"/>
    </reaction>
</comment>
<keyword evidence="11" id="KW-1185">Reference proteome</keyword>
<reference evidence="10 11" key="1">
    <citation type="submission" date="2019-09" db="EMBL/GenBank/DDBJ databases">
        <title>Bird 10,000 Genomes (B10K) Project - Family phase.</title>
        <authorList>
            <person name="Zhang G."/>
        </authorList>
    </citation>
    <scope>NUCLEOTIDE SEQUENCE [LARGE SCALE GENOMIC DNA]</scope>
    <source>
        <strain evidence="10">OUT-0056</strain>
        <tissue evidence="10">Blood</tissue>
    </source>
</reference>
<dbReference type="PANTHER" id="PTHR48012">
    <property type="entry name" value="STERILE20-LIKE KINASE, ISOFORM B-RELATED"/>
    <property type="match status" value="1"/>
</dbReference>
<dbReference type="Proteomes" id="UP000524451">
    <property type="component" value="Unassembled WGS sequence"/>
</dbReference>
<dbReference type="InterPro" id="IPR000719">
    <property type="entry name" value="Prot_kinase_dom"/>
</dbReference>
<comment type="similarity">
    <text evidence="1">Belongs to the protein kinase superfamily. STE Ser/Thr protein kinase family. STE20 subfamily.</text>
</comment>
<keyword evidence="3" id="KW-0808">Transferase</keyword>
<dbReference type="SUPFAM" id="SSF56112">
    <property type="entry name" value="Protein kinase-like (PK-like)"/>
    <property type="match status" value="1"/>
</dbReference>
<keyword evidence="6" id="KW-0067">ATP-binding</keyword>
<proteinExistence type="inferred from homology"/>
<sequence>SYLVREELWLVMEYMDGGTLFDVINETPMTEDNIAVVSRECLQGLDFLHSNHVMHRDVKSLNILLRTDGSVKLADFGFSAQLTHEMSKRSSVIGTAWWMAPEVVKGQPYGLKVDIWSFGIVGIEMAEREVP</sequence>
<keyword evidence="5 10" id="KW-0418">Kinase</keyword>
<evidence type="ECO:0000256" key="8">
    <source>
        <dbReference type="ARBA" id="ARBA00048679"/>
    </source>
</evidence>
<keyword evidence="4" id="KW-0547">Nucleotide-binding</keyword>
<dbReference type="InterPro" id="IPR001245">
    <property type="entry name" value="Ser-Thr/Tyr_kinase_cat_dom"/>
</dbReference>
<dbReference type="InterPro" id="IPR050629">
    <property type="entry name" value="STE20/SPS1-PAK"/>
</dbReference>
<dbReference type="InterPro" id="IPR008271">
    <property type="entry name" value="Ser/Thr_kinase_AS"/>
</dbReference>
<dbReference type="PANTHER" id="PTHR48012:SF10">
    <property type="entry name" value="FI20177P1"/>
    <property type="match status" value="1"/>
</dbReference>
<name>A0A7L3QTP4_9SYLV</name>
<evidence type="ECO:0000256" key="2">
    <source>
        <dbReference type="ARBA" id="ARBA00022527"/>
    </source>
</evidence>
<comment type="catalytic activity">
    <reaction evidence="8">
        <text>L-seryl-[protein] + ATP = O-phospho-L-seryl-[protein] + ADP + H(+)</text>
        <dbReference type="Rhea" id="RHEA:17989"/>
        <dbReference type="Rhea" id="RHEA-COMP:9863"/>
        <dbReference type="Rhea" id="RHEA-COMP:11604"/>
        <dbReference type="ChEBI" id="CHEBI:15378"/>
        <dbReference type="ChEBI" id="CHEBI:29999"/>
        <dbReference type="ChEBI" id="CHEBI:30616"/>
        <dbReference type="ChEBI" id="CHEBI:83421"/>
        <dbReference type="ChEBI" id="CHEBI:456216"/>
        <dbReference type="EC" id="2.7.11.1"/>
    </reaction>
</comment>
<dbReference type="GO" id="GO:0005524">
    <property type="term" value="F:ATP binding"/>
    <property type="evidence" value="ECO:0007669"/>
    <property type="project" value="UniProtKB-KW"/>
</dbReference>
<dbReference type="PROSITE" id="PS00108">
    <property type="entry name" value="PROTEIN_KINASE_ST"/>
    <property type="match status" value="1"/>
</dbReference>
<feature type="non-terminal residue" evidence="10">
    <location>
        <position position="1"/>
    </location>
</feature>
<evidence type="ECO:0000256" key="7">
    <source>
        <dbReference type="ARBA" id="ARBA00047899"/>
    </source>
</evidence>
<dbReference type="SMART" id="SM00220">
    <property type="entry name" value="S_TKc"/>
    <property type="match status" value="1"/>
</dbReference>
<gene>
    <name evidence="10" type="primary">Pak3_13</name>
    <name evidence="10" type="ORF">CETCET_R04523</name>
</gene>
<evidence type="ECO:0000259" key="9">
    <source>
        <dbReference type="PROSITE" id="PS50011"/>
    </source>
</evidence>
<accession>A0A7L3QTP4</accession>
<evidence type="ECO:0000256" key="4">
    <source>
        <dbReference type="ARBA" id="ARBA00022741"/>
    </source>
</evidence>
<dbReference type="EMBL" id="VZUI01058674">
    <property type="protein sequence ID" value="NXV06058.1"/>
    <property type="molecule type" value="Genomic_DNA"/>
</dbReference>
<dbReference type="GO" id="GO:0004674">
    <property type="term" value="F:protein serine/threonine kinase activity"/>
    <property type="evidence" value="ECO:0007669"/>
    <property type="project" value="UniProtKB-KW"/>
</dbReference>
<evidence type="ECO:0000313" key="11">
    <source>
        <dbReference type="Proteomes" id="UP000524451"/>
    </source>
</evidence>
<evidence type="ECO:0000313" key="10">
    <source>
        <dbReference type="EMBL" id="NXV06058.1"/>
    </source>
</evidence>
<dbReference type="PRINTS" id="PR00109">
    <property type="entry name" value="TYRKINASE"/>
</dbReference>
<dbReference type="GO" id="GO:0005737">
    <property type="term" value="C:cytoplasm"/>
    <property type="evidence" value="ECO:0007669"/>
    <property type="project" value="TreeGrafter"/>
</dbReference>
<organism evidence="10 11">
    <name type="scientific">Cettia cetti</name>
    <dbReference type="NCBI Taxonomy" id="68486"/>
    <lineage>
        <taxon>Eukaryota</taxon>
        <taxon>Metazoa</taxon>
        <taxon>Chordata</taxon>
        <taxon>Craniata</taxon>
        <taxon>Vertebrata</taxon>
        <taxon>Euteleostomi</taxon>
        <taxon>Archelosauria</taxon>
        <taxon>Archosauria</taxon>
        <taxon>Dinosauria</taxon>
        <taxon>Saurischia</taxon>
        <taxon>Theropoda</taxon>
        <taxon>Coelurosauria</taxon>
        <taxon>Aves</taxon>
        <taxon>Neognathae</taxon>
        <taxon>Neoaves</taxon>
        <taxon>Telluraves</taxon>
        <taxon>Australaves</taxon>
        <taxon>Passeriformes</taxon>
        <taxon>Sylvioidea</taxon>
        <taxon>Sylviidae</taxon>
        <taxon>Acrocephalinae</taxon>
        <taxon>Cettia</taxon>
    </lineage>
</organism>
<dbReference type="InterPro" id="IPR011009">
    <property type="entry name" value="Kinase-like_dom_sf"/>
</dbReference>
<dbReference type="Pfam" id="PF00069">
    <property type="entry name" value="Pkinase"/>
    <property type="match status" value="1"/>
</dbReference>